<reference evidence="2 3" key="1">
    <citation type="journal article" date="2013" name="Environ. Microbiol.">
        <title>Genome analysis of Chitinivibrio alkaliphilus gen. nov., sp. nov., a novel extremely haloalkaliphilic anaerobic chitinolytic bacterium from the candidate phylum Termite Group 3.</title>
        <authorList>
            <person name="Sorokin D.Y."/>
            <person name="Gumerov V.M."/>
            <person name="Rakitin A.L."/>
            <person name="Beletsky A.V."/>
            <person name="Damste J.S."/>
            <person name="Muyzer G."/>
            <person name="Mardanov A.V."/>
            <person name="Ravin N.V."/>
        </authorList>
    </citation>
    <scope>NUCLEOTIDE SEQUENCE [LARGE SCALE GENOMIC DNA]</scope>
    <source>
        <strain evidence="2 3">ACht1</strain>
    </source>
</reference>
<feature type="domain" description="Methyltransferase type 11" evidence="1">
    <location>
        <begin position="41"/>
        <end position="139"/>
    </location>
</feature>
<comment type="caution">
    <text evidence="2">The sequence shown here is derived from an EMBL/GenBank/DDBJ whole genome shotgun (WGS) entry which is preliminary data.</text>
</comment>
<protein>
    <submittedName>
        <fullName evidence="2">S-adenosylmethionine-dependent methyltransferase</fullName>
    </submittedName>
</protein>
<organism evidence="2 3">
    <name type="scientific">Chitinivibrio alkaliphilus ACht1</name>
    <dbReference type="NCBI Taxonomy" id="1313304"/>
    <lineage>
        <taxon>Bacteria</taxon>
        <taxon>Pseudomonadati</taxon>
        <taxon>Fibrobacterota</taxon>
        <taxon>Chitinivibrionia</taxon>
        <taxon>Chitinivibrionales</taxon>
        <taxon>Chitinivibrionaceae</taxon>
        <taxon>Chitinivibrio</taxon>
    </lineage>
</organism>
<name>U7D2V8_9BACT</name>
<dbReference type="RefSeq" id="WP_022637706.1">
    <property type="nucleotide sequence ID" value="NZ_ASJR01000031.1"/>
</dbReference>
<dbReference type="eggNOG" id="COG2226">
    <property type="taxonomic scope" value="Bacteria"/>
</dbReference>
<evidence type="ECO:0000259" key="1">
    <source>
        <dbReference type="Pfam" id="PF08241"/>
    </source>
</evidence>
<dbReference type="STRING" id="1313304.CALK_2349"/>
<keyword evidence="2" id="KW-0808">Transferase</keyword>
<evidence type="ECO:0000313" key="2">
    <source>
        <dbReference type="EMBL" id="ERP30824.1"/>
    </source>
</evidence>
<dbReference type="GO" id="GO:0008757">
    <property type="term" value="F:S-adenosylmethionine-dependent methyltransferase activity"/>
    <property type="evidence" value="ECO:0007669"/>
    <property type="project" value="InterPro"/>
</dbReference>
<dbReference type="InterPro" id="IPR029063">
    <property type="entry name" value="SAM-dependent_MTases_sf"/>
</dbReference>
<dbReference type="InterPro" id="IPR013216">
    <property type="entry name" value="Methyltransf_11"/>
</dbReference>
<dbReference type="OrthoDB" id="9784101at2"/>
<proteinExistence type="predicted"/>
<evidence type="ECO:0000313" key="3">
    <source>
        <dbReference type="Proteomes" id="UP000017148"/>
    </source>
</evidence>
<dbReference type="EMBL" id="ASJR01000031">
    <property type="protein sequence ID" value="ERP30824.1"/>
    <property type="molecule type" value="Genomic_DNA"/>
</dbReference>
<dbReference type="AlphaFoldDB" id="U7D2V8"/>
<dbReference type="Gene3D" id="3.40.50.150">
    <property type="entry name" value="Vaccinia Virus protein VP39"/>
    <property type="match status" value="1"/>
</dbReference>
<dbReference type="PANTHER" id="PTHR43591">
    <property type="entry name" value="METHYLTRANSFERASE"/>
    <property type="match status" value="1"/>
</dbReference>
<dbReference type="SUPFAM" id="SSF53335">
    <property type="entry name" value="S-adenosyl-L-methionine-dependent methyltransferases"/>
    <property type="match status" value="1"/>
</dbReference>
<dbReference type="Proteomes" id="UP000017148">
    <property type="component" value="Unassembled WGS sequence"/>
</dbReference>
<dbReference type="CDD" id="cd02440">
    <property type="entry name" value="AdoMet_MTases"/>
    <property type="match status" value="1"/>
</dbReference>
<accession>U7D2V8</accession>
<gene>
    <name evidence="2" type="ORF">CALK_2349</name>
</gene>
<dbReference type="Pfam" id="PF08241">
    <property type="entry name" value="Methyltransf_11"/>
    <property type="match status" value="1"/>
</dbReference>
<keyword evidence="2" id="KW-0489">Methyltransferase</keyword>
<sequence length="190" mass="21403">MCPHIFNPKKRDALNNPERHKDFPVEEILRQRKISPPRIALDLGAGTGFFSKALAPLMAAPGLLYAADISPEMIQYMKAECCPHLPQLHPLLLTDHRIPCKDAEIDLIIMVNVFHELPHPQESLRECKRVLHPTGDILISDWRPDAGPGGPPREDRISHTEVEAICEEAGLSPRFHSNDFPHAYLVHCSH</sequence>
<keyword evidence="3" id="KW-1185">Reference proteome</keyword>
<dbReference type="GO" id="GO:0032259">
    <property type="term" value="P:methylation"/>
    <property type="evidence" value="ECO:0007669"/>
    <property type="project" value="UniProtKB-KW"/>
</dbReference>